<sequence>MVQAITLAVMINAYLTFSLGIVFNFLLYYLAKKHSTNDLKEYFRITVYHICWHLLQIISQTIGQPLFFIASDNNAYVFLHGPGRWIPAIPLQHLVLLVYLCTLGCSTTSISLQFIDRYLVICKNHSNHFRRYSIMGFIVLLNALVIIIVNICSLPTVNYQLTLQKFVKICGLLFDNTQNVEFLQSIRIIWSSDYDNLIQKAFLGLMIISVVFFNIAIIFCYKKIKYFLIKNLTGSWSTLSCEALNQVLRNMLLQAILAALTSLSMLIFVTLAVSGIFSVIILPFELLLFLPSQWLPVLNPLITIITVHKYRIGFKKLIGLKVFTENSNKQTPVVLPMVQTNNNENVVVQERCITPLRNELFQIDRTYN</sequence>
<proteinExistence type="predicted"/>
<protein>
    <submittedName>
        <fullName evidence="1">Uncharacterized protein</fullName>
    </submittedName>
</protein>
<reference evidence="1" key="1">
    <citation type="submission" date="2023-11" db="EMBL/GenBank/DDBJ databases">
        <authorList>
            <person name="Poullet M."/>
        </authorList>
    </citation>
    <scope>NUCLEOTIDE SEQUENCE</scope>
    <source>
        <strain evidence="1">E1834</strain>
    </source>
</reference>
<evidence type="ECO:0000313" key="2">
    <source>
        <dbReference type="Proteomes" id="UP001497535"/>
    </source>
</evidence>
<dbReference type="Proteomes" id="UP001497535">
    <property type="component" value="Unassembled WGS sequence"/>
</dbReference>
<evidence type="ECO:0000313" key="1">
    <source>
        <dbReference type="EMBL" id="CAK5083512.1"/>
    </source>
</evidence>
<gene>
    <name evidence="1" type="ORF">MENTE1834_LOCUS30857</name>
</gene>
<accession>A0ACB0ZYN2</accession>
<name>A0ACB0ZYN2_MELEN</name>
<organism evidence="1 2">
    <name type="scientific">Meloidogyne enterolobii</name>
    <name type="common">Root-knot nematode worm</name>
    <name type="synonym">Meloidogyne mayaguensis</name>
    <dbReference type="NCBI Taxonomy" id="390850"/>
    <lineage>
        <taxon>Eukaryota</taxon>
        <taxon>Metazoa</taxon>
        <taxon>Ecdysozoa</taxon>
        <taxon>Nematoda</taxon>
        <taxon>Chromadorea</taxon>
        <taxon>Rhabditida</taxon>
        <taxon>Tylenchina</taxon>
        <taxon>Tylenchomorpha</taxon>
        <taxon>Tylenchoidea</taxon>
        <taxon>Meloidogynidae</taxon>
        <taxon>Meloidogyninae</taxon>
        <taxon>Meloidogyne</taxon>
    </lineage>
</organism>
<keyword evidence="2" id="KW-1185">Reference proteome</keyword>
<dbReference type="EMBL" id="CAVMJV010000051">
    <property type="protein sequence ID" value="CAK5083512.1"/>
    <property type="molecule type" value="Genomic_DNA"/>
</dbReference>
<comment type="caution">
    <text evidence="1">The sequence shown here is derived from an EMBL/GenBank/DDBJ whole genome shotgun (WGS) entry which is preliminary data.</text>
</comment>